<dbReference type="InterPro" id="IPR003591">
    <property type="entry name" value="Leu-rich_rpt_typical-subtyp"/>
</dbReference>
<dbReference type="Pfam" id="PF13855">
    <property type="entry name" value="LRR_8"/>
    <property type="match status" value="1"/>
</dbReference>
<dbReference type="InterPro" id="IPR032675">
    <property type="entry name" value="LRR_dom_sf"/>
</dbReference>
<feature type="region of interest" description="Disordered" evidence="4">
    <location>
        <begin position="532"/>
        <end position="575"/>
    </location>
</feature>
<dbReference type="SUPFAM" id="SSF52058">
    <property type="entry name" value="L domain-like"/>
    <property type="match status" value="1"/>
</dbReference>
<feature type="compositionally biased region" description="Polar residues" evidence="4">
    <location>
        <begin position="535"/>
        <end position="548"/>
    </location>
</feature>
<evidence type="ECO:0000256" key="4">
    <source>
        <dbReference type="SAM" id="MobiDB-lite"/>
    </source>
</evidence>
<evidence type="ECO:0000256" key="1">
    <source>
        <dbReference type="ARBA" id="ARBA00022614"/>
    </source>
</evidence>
<dbReference type="EMBL" id="KZ308583">
    <property type="protein sequence ID" value="KAG8231943.1"/>
    <property type="molecule type" value="Genomic_DNA"/>
</dbReference>
<feature type="compositionally biased region" description="Polar residues" evidence="4">
    <location>
        <begin position="678"/>
        <end position="687"/>
    </location>
</feature>
<dbReference type="SUPFAM" id="SSF49265">
    <property type="entry name" value="Fibronectin type III"/>
    <property type="match status" value="1"/>
</dbReference>
<feature type="signal peptide" evidence="6">
    <location>
        <begin position="1"/>
        <end position="34"/>
    </location>
</feature>
<organism evidence="8 9">
    <name type="scientific">Ladona fulva</name>
    <name type="common">Scarce chaser dragonfly</name>
    <name type="synonym">Libellula fulva</name>
    <dbReference type="NCBI Taxonomy" id="123851"/>
    <lineage>
        <taxon>Eukaryota</taxon>
        <taxon>Metazoa</taxon>
        <taxon>Ecdysozoa</taxon>
        <taxon>Arthropoda</taxon>
        <taxon>Hexapoda</taxon>
        <taxon>Insecta</taxon>
        <taxon>Pterygota</taxon>
        <taxon>Palaeoptera</taxon>
        <taxon>Odonata</taxon>
        <taxon>Epiprocta</taxon>
        <taxon>Anisoptera</taxon>
        <taxon>Libelluloidea</taxon>
        <taxon>Libellulidae</taxon>
        <taxon>Ladona</taxon>
    </lineage>
</organism>
<feature type="chain" id="PRO_5035453147" description="Fibronectin type-III domain-containing protein" evidence="6">
    <location>
        <begin position="35"/>
        <end position="1023"/>
    </location>
</feature>
<dbReference type="GO" id="GO:0005886">
    <property type="term" value="C:plasma membrane"/>
    <property type="evidence" value="ECO:0007669"/>
    <property type="project" value="TreeGrafter"/>
</dbReference>
<feature type="compositionally biased region" description="Basic and acidic residues" evidence="4">
    <location>
        <begin position="557"/>
        <end position="572"/>
    </location>
</feature>
<feature type="compositionally biased region" description="Low complexity" evidence="4">
    <location>
        <begin position="468"/>
        <end position="513"/>
    </location>
</feature>
<feature type="region of interest" description="Disordered" evidence="4">
    <location>
        <begin position="844"/>
        <end position="910"/>
    </location>
</feature>
<feature type="region of interest" description="Disordered" evidence="4">
    <location>
        <begin position="931"/>
        <end position="995"/>
    </location>
</feature>
<dbReference type="Gene3D" id="3.80.10.10">
    <property type="entry name" value="Ribonuclease Inhibitor"/>
    <property type="match status" value="2"/>
</dbReference>
<dbReference type="InterPro" id="IPR036116">
    <property type="entry name" value="FN3_sf"/>
</dbReference>
<reference evidence="8" key="2">
    <citation type="submission" date="2017-10" db="EMBL/GenBank/DDBJ databases">
        <title>Ladona fulva Genome sequencing and assembly.</title>
        <authorList>
            <person name="Murali S."/>
            <person name="Richards S."/>
            <person name="Bandaranaike D."/>
            <person name="Bellair M."/>
            <person name="Blankenburg K."/>
            <person name="Chao H."/>
            <person name="Dinh H."/>
            <person name="Doddapaneni H."/>
            <person name="Dugan-Rocha S."/>
            <person name="Elkadiri S."/>
            <person name="Gnanaolivu R."/>
            <person name="Hernandez B."/>
            <person name="Skinner E."/>
            <person name="Javaid M."/>
            <person name="Lee S."/>
            <person name="Li M."/>
            <person name="Ming W."/>
            <person name="Munidasa M."/>
            <person name="Muniz J."/>
            <person name="Nguyen L."/>
            <person name="Hughes D."/>
            <person name="Osuji N."/>
            <person name="Pu L.-L."/>
            <person name="Puazo M."/>
            <person name="Qu C."/>
            <person name="Quiroz J."/>
            <person name="Raj R."/>
            <person name="Weissenberger G."/>
            <person name="Xin Y."/>
            <person name="Zou X."/>
            <person name="Han Y."/>
            <person name="Worley K."/>
            <person name="Muzny D."/>
            <person name="Gibbs R."/>
        </authorList>
    </citation>
    <scope>NUCLEOTIDE SEQUENCE</scope>
    <source>
        <strain evidence="8">Sampled in the wild</strain>
    </source>
</reference>
<dbReference type="SMART" id="SM00369">
    <property type="entry name" value="LRR_TYP"/>
    <property type="match status" value="7"/>
</dbReference>
<keyword evidence="5" id="KW-0812">Transmembrane</keyword>
<keyword evidence="5" id="KW-1133">Transmembrane helix</keyword>
<dbReference type="AlphaFoldDB" id="A0A8K0KGK9"/>
<evidence type="ECO:0000313" key="9">
    <source>
        <dbReference type="Proteomes" id="UP000792457"/>
    </source>
</evidence>
<dbReference type="PROSITE" id="PS50853">
    <property type="entry name" value="FN3"/>
    <property type="match status" value="1"/>
</dbReference>
<evidence type="ECO:0000313" key="8">
    <source>
        <dbReference type="EMBL" id="KAG8231943.1"/>
    </source>
</evidence>
<dbReference type="PANTHER" id="PTHR24369:SF211">
    <property type="entry name" value="LEUCINE-RICH REPEAT-CONTAINING PROTEIN 15-LIKE"/>
    <property type="match status" value="1"/>
</dbReference>
<feature type="transmembrane region" description="Helical" evidence="5">
    <location>
        <begin position="705"/>
        <end position="726"/>
    </location>
</feature>
<dbReference type="PANTHER" id="PTHR24369">
    <property type="entry name" value="ANTIGEN BSP, PUTATIVE-RELATED"/>
    <property type="match status" value="1"/>
</dbReference>
<protein>
    <recommendedName>
        <fullName evidence="7">Fibronectin type-III domain-containing protein</fullName>
    </recommendedName>
</protein>
<keyword evidence="5" id="KW-0472">Membrane</keyword>
<dbReference type="Proteomes" id="UP000792457">
    <property type="component" value="Unassembled WGS sequence"/>
</dbReference>
<sequence>MSSGLNTMRSTKIAVFSLRFILFQLVILFASSEASQCPWQISSPQLQAACLCASNTAKEVSIQCDAADYQLLLKGLEASTRSPSGNTVPIDLLYVNNSSLETLGPELVKAAGVVPRSLQVSGCQIRSVAADAFQPLIGDSSSLYRGEPSNLRNLNLHSNFLENVPVEALRPLTSLTLLDLSHNRITNIPIGAFSSLRSLTTLRLGGNPFAIKVPGAGAFRGLATSLRNLDLKATRQRVFPAAAIKGLRALAFLDLSQNSIREISADEKADGKSDGPISPTYFVKVLDLGFNLVANIPSNAFKGTPSLTLLALDGNPLPTLSAEVLEPVALSLRGLSIGGRSLNCDCRLKWLAKWIQHGTVPGGINGSAGSSDLQVTSRERDPQFCGTPARLKETPFHLIQPEELVCVEDDNKEESLKEEVKEELKEVIEEVELENEKPWAPTAVTSTSSTNRPPITTYKPPVGLDQFPTTKTTTTTTTTPTPGTTLSTTTTTTTTARPTTTTTATTSTDQTPTEGPTGVPSYVISKQPQILKYPPTSSTIPRNKTTTPPIVRIGDSNLDKKKNKEKQPKLGEPDEVPGAKYLDLIVQSIARQDNSVIIRWEPANKGHGGTRSSGYRVIYRLFGESTFRRGPPLEPTEREFRIKNVPLQECIVVCVTSLDRPSVTPESVPFSQCKEVRTSPSGHGANQGTPPPGSSTGGSQHMDKITIAASAAICGTVVLAVVVFVATSRKKKSRVSEAEVNEKKAALAAAGLGPGMGMIGPHQMMHPHLVPMHAIHPVAYSQKGTINRSTLYGVGAPTSQAPTMMLDQMPPPMSTGMGAGIASDWEQGSVYSGRSIPRPQVYPEQMTSAGPMTRSHASRLSGKGIDGIGNSRATNAGGSRSMADGQSQRSYSGISNNNYLSGARHPLARPSGLRMSQHSLTNISLASERMSGRASGTGYPHSYDIGANTCQHQQRARKNQGGNNRGGGGNNTAKSRRRYGQGGSGGGYDTTSDNNWTDHDLDIYVARNPTRASGRGGDRLVQL</sequence>
<keyword evidence="2" id="KW-0677">Repeat</keyword>
<feature type="region of interest" description="Disordered" evidence="4">
    <location>
        <begin position="664"/>
        <end position="701"/>
    </location>
</feature>
<evidence type="ECO:0000256" key="2">
    <source>
        <dbReference type="ARBA" id="ARBA00022737"/>
    </source>
</evidence>
<reference evidence="8" key="1">
    <citation type="submission" date="2013-04" db="EMBL/GenBank/DDBJ databases">
        <authorList>
            <person name="Qu J."/>
            <person name="Murali S.C."/>
            <person name="Bandaranaike D."/>
            <person name="Bellair M."/>
            <person name="Blankenburg K."/>
            <person name="Chao H."/>
            <person name="Dinh H."/>
            <person name="Doddapaneni H."/>
            <person name="Downs B."/>
            <person name="Dugan-Rocha S."/>
            <person name="Elkadiri S."/>
            <person name="Gnanaolivu R.D."/>
            <person name="Hernandez B."/>
            <person name="Javaid M."/>
            <person name="Jayaseelan J.C."/>
            <person name="Lee S."/>
            <person name="Li M."/>
            <person name="Ming W."/>
            <person name="Munidasa M."/>
            <person name="Muniz J."/>
            <person name="Nguyen L."/>
            <person name="Ongeri F."/>
            <person name="Osuji N."/>
            <person name="Pu L.-L."/>
            <person name="Puazo M."/>
            <person name="Qu C."/>
            <person name="Quiroz J."/>
            <person name="Raj R."/>
            <person name="Weissenberger G."/>
            <person name="Xin Y."/>
            <person name="Zou X."/>
            <person name="Han Y."/>
            <person name="Richards S."/>
            <person name="Worley K."/>
            <person name="Muzny D."/>
            <person name="Gibbs R."/>
        </authorList>
    </citation>
    <scope>NUCLEOTIDE SEQUENCE</scope>
    <source>
        <strain evidence="8">Sampled in the wild</strain>
    </source>
</reference>
<feature type="coiled-coil region" evidence="3">
    <location>
        <begin position="410"/>
        <end position="437"/>
    </location>
</feature>
<dbReference type="PROSITE" id="PS51450">
    <property type="entry name" value="LRR"/>
    <property type="match status" value="2"/>
</dbReference>
<evidence type="ECO:0000256" key="3">
    <source>
        <dbReference type="SAM" id="Coils"/>
    </source>
</evidence>
<accession>A0A8K0KGK9</accession>
<dbReference type="OrthoDB" id="6359842at2759"/>
<evidence type="ECO:0000259" key="7">
    <source>
        <dbReference type="PROSITE" id="PS50853"/>
    </source>
</evidence>
<keyword evidence="1" id="KW-0433">Leucine-rich repeat</keyword>
<feature type="region of interest" description="Disordered" evidence="4">
    <location>
        <begin position="442"/>
        <end position="520"/>
    </location>
</feature>
<keyword evidence="6" id="KW-0732">Signal</keyword>
<dbReference type="InterPro" id="IPR001611">
    <property type="entry name" value="Leu-rich_rpt"/>
</dbReference>
<feature type="compositionally biased region" description="Polar residues" evidence="4">
    <location>
        <begin position="871"/>
        <end position="900"/>
    </location>
</feature>
<dbReference type="InterPro" id="IPR003961">
    <property type="entry name" value="FN3_dom"/>
</dbReference>
<evidence type="ECO:0000256" key="5">
    <source>
        <dbReference type="SAM" id="Phobius"/>
    </source>
</evidence>
<comment type="caution">
    <text evidence="8">The sequence shown here is derived from an EMBL/GenBank/DDBJ whole genome shotgun (WGS) entry which is preliminary data.</text>
</comment>
<proteinExistence type="predicted"/>
<evidence type="ECO:0000256" key="6">
    <source>
        <dbReference type="SAM" id="SignalP"/>
    </source>
</evidence>
<keyword evidence="9" id="KW-1185">Reference proteome</keyword>
<feature type="domain" description="Fibronectin type-III" evidence="7">
    <location>
        <begin position="580"/>
        <end position="681"/>
    </location>
</feature>
<name>A0A8K0KGK9_LADFU</name>
<feature type="compositionally biased region" description="Polar residues" evidence="4">
    <location>
        <begin position="443"/>
        <end position="454"/>
    </location>
</feature>
<keyword evidence="3" id="KW-0175">Coiled coil</keyword>
<gene>
    <name evidence="8" type="ORF">J437_LFUL011412</name>
</gene>
<dbReference type="InterPro" id="IPR050541">
    <property type="entry name" value="LRR_TM_domain-containing"/>
</dbReference>